<protein>
    <recommendedName>
        <fullName evidence="8">Alpha-2-macroglobulin</fullName>
    </recommendedName>
</protein>
<evidence type="ECO:0000256" key="1">
    <source>
        <dbReference type="ARBA" id="ARBA00010556"/>
    </source>
</evidence>
<evidence type="ECO:0000256" key="2">
    <source>
        <dbReference type="SAM" id="MobiDB-lite"/>
    </source>
</evidence>
<proteinExistence type="inferred from homology"/>
<keyword evidence="3" id="KW-0732">Signal</keyword>
<keyword evidence="7" id="KW-1185">Reference proteome</keyword>
<dbReference type="SMART" id="SM01359">
    <property type="entry name" value="A2M_N_2"/>
    <property type="match status" value="1"/>
</dbReference>
<dbReference type="Gene3D" id="2.60.40.3710">
    <property type="match status" value="1"/>
</dbReference>
<dbReference type="InterPro" id="IPR001599">
    <property type="entry name" value="Macroglobln_a2"/>
</dbReference>
<dbReference type="InterPro" id="IPR041246">
    <property type="entry name" value="Bact_MG10"/>
</dbReference>
<dbReference type="InParanoid" id="A0A6M4H8D1"/>
<dbReference type="Pfam" id="PF11974">
    <property type="entry name" value="bMG3"/>
    <property type="match status" value="1"/>
</dbReference>
<dbReference type="FunCoup" id="A0A6M4H8D1">
    <property type="interactions" value="91"/>
</dbReference>
<feature type="signal peptide" evidence="3">
    <location>
        <begin position="1"/>
        <end position="22"/>
    </location>
</feature>
<dbReference type="Gene3D" id="2.60.40.1930">
    <property type="match status" value="1"/>
</dbReference>
<feature type="domain" description="Alpha-2-macroglobulin" evidence="5">
    <location>
        <begin position="1239"/>
        <end position="1329"/>
    </location>
</feature>
<reference evidence="6 7" key="1">
    <citation type="submission" date="2020-04" db="EMBL/GenBank/DDBJ databases">
        <title>Usitatibacter rugosus gen. nov., sp. nov. and Usitatibacter palustris sp. nov., novel members of Usitatibacteraceae fam. nov. within the order Nitrosomonadales isolated from soil.</title>
        <authorList>
            <person name="Huber K.J."/>
            <person name="Neumann-Schaal M."/>
            <person name="Geppert A."/>
            <person name="Luckner M."/>
            <person name="Wanner G."/>
            <person name="Overmann J."/>
        </authorList>
    </citation>
    <scope>NUCLEOTIDE SEQUENCE [LARGE SCALE GENOMIC DNA]</scope>
    <source>
        <strain evidence="6 7">Swamp67</strain>
    </source>
</reference>
<dbReference type="PANTHER" id="PTHR40094:SF1">
    <property type="entry name" value="UBIQUITIN DOMAIN-CONTAINING PROTEIN"/>
    <property type="match status" value="1"/>
</dbReference>
<dbReference type="Proteomes" id="UP000503096">
    <property type="component" value="Chromosome"/>
</dbReference>
<comment type="similarity">
    <text evidence="1">Belongs to the protease inhibitor I39 (alpha-2-macroglobulin) family. Bacterial alpha-2-macroglobulin subfamily.</text>
</comment>
<dbReference type="InterPro" id="IPR002890">
    <property type="entry name" value="MG2"/>
</dbReference>
<dbReference type="Pfam" id="PF07703">
    <property type="entry name" value="A2M_BRD"/>
    <property type="match status" value="1"/>
</dbReference>
<dbReference type="GO" id="GO:0004866">
    <property type="term" value="F:endopeptidase inhibitor activity"/>
    <property type="evidence" value="ECO:0007669"/>
    <property type="project" value="InterPro"/>
</dbReference>
<feature type="region of interest" description="Disordered" evidence="2">
    <location>
        <begin position="803"/>
        <end position="834"/>
    </location>
</feature>
<dbReference type="InterPro" id="IPR021868">
    <property type="entry name" value="Alpha_2_Macroglob_MG3"/>
</dbReference>
<accession>A0A6M4H8D1</accession>
<feature type="compositionally biased region" description="Acidic residues" evidence="2">
    <location>
        <begin position="818"/>
        <end position="830"/>
    </location>
</feature>
<evidence type="ECO:0000313" key="6">
    <source>
        <dbReference type="EMBL" id="QJR15088.1"/>
    </source>
</evidence>
<name>A0A6M4H8D1_9PROT</name>
<dbReference type="EMBL" id="CP053073">
    <property type="protein sequence ID" value="QJR15088.1"/>
    <property type="molecule type" value="Genomic_DNA"/>
</dbReference>
<sequence length="1909" mass="209725">MFRSLFAAVAAPLLLAAAPAWAAKVDAFSPQGESKGVRQVAVRFSDPMVAFGDPRLDDPFTVKCEGDPAALKGKGRWADATNWVYDFDADLPAGQRCRFSLKVGAKTSDNVALTGKRDFDFHTGGPAVVVSMPREGHTAVDEEQAFILLFDGPVDPASLNHLWCEAKGINERIPTTLLTDKEARDILAANKQLAYRYYRLWFKGPRPIPIHDFRLEDKRFQTMPLVGVRCSRKLPNAAEMSVVVGEGVKTRTGIPRGVEQRLAYQVRPAFTLTFRCQKVNKDAQCLPATPMTLSFNSPVPRELASRVWLKSANRVQRGEIDPKVNVVDSIRFDGPFAESANFTIELPKDFKDDAGRVPSNAASFPLAVKTDVYPPLVKFPGRFGILEAGNATLPITVRGIEPDMKGVQVDTTASSGEPIPGKTMRVDNDEEQILKRFFAYMKRTEISPWEGRKNSQTGDITAIEASDKSTPVKLPRPAAGRTLEVIGIPLPKPGFYLVEFESPRLGSALHGVPDKPYFVSTSVLVTNYAVHLKHGRENSLVWVTSLADGKPVRDAKVTVRDCRGKLHFEGKTDGDGIAVAGDKLPQLRGYPPCPLIAFARVGEDVSFTFSNWREGIEPWNFGMNTGYWKQRPLSIHTVFDRTLFRAGETVSMKHIARVTSGNGFKMPAADQYPKMASLFHAGTGQKVELQVKFDAQGVAESTWAIPKEAKLGQYYLQWEYRGSLESNANFRVEAFRVPLMRASLAAPKEAQIRATKTKVDAAVNYLAGGPASNLPVKVRHRIEPRGVGFAEYGDFMFNGEEVKEGTRSGADPWATYDPESDDEGAQETEAEAAGPISTKTYTLDAAGTAALTFEKLPVSPKPANLVVEMEYADPNGELLSTSTRVALHPSSLYVGIRPDGWAATKAGVNAQVVVVDTSGKPVAGRQVVVDVFERQTYSSRRRVLGGFYAYDSITETKKIGTGCTGTTDARGLIFCSAKPGKGGELLLVARVQDDQKRTSFGMTSLWVIGEDDWWFDPSSNDRMELVAEKRRYEPGENAKLQVRMPFRSATVLVTVEREGVLSHKVVTLQGKGPVVDVPMLGHYGPNVYVSALAVRGRVGGADAPKPTGLVDLAKPAYKLGMTNINVGRREYELKVKVTPDREVFKVREKARVAIEVTDSSGKPAANGEIALAAVDEGLLELMNNASWNILDALLGQRPQEVSTATAQGHVIGKRHFGKKAVAAGGGGGREGARELFDTLLLWKGRVPLDANGRATVEIPLNDSLTSFRIVAVSHSGVAKFGEGHTTIRTTQDLMLFSGLPPVMREQDDFTAMFTVRNTTAAPLDTRLQWTVYDRAADDKARKSIGTGESRVTLAANESRIVSAPYKVPVDVRKLHWEVTATTSGGARDTLRVGQDVTPVHPVRVYQATLARMDKPTIFYVERPADAIPGRGSIRVELMGTLVGDMVAVREWFNYYPYSCMEQRASKAIGLRAESLWRGVAASLPNYQDRDGLVRYFPNEMLEGSDALTAYLVQIADADKREWEPSSLNRMLSGLEAFATGKIVRGSALPTADLTVRKLAAIEALSRHERAKPEMLDSIGIDPARWPTSALIDWIGILKRVPVKDAATKLEQAHSILRSRLNFQGTVMTFSTERSDALWWLMVSTDVNANRALLAVLEEGAWKEDIGRLVRGALSRQLRGVWSTTVANAWGTVAMERYAEVFEKVPATGTTVVSFSHSDHKMEVGADRVMKDFAWPAQRERLALEHKGEGKPWVIVQSRAALPLKQPLETGYKIRRTVKSVEQKDPSAYSRGDVYRVTLEIEAQSDMTWVVVDDPIPSGATILGSGLGGDSATLTRGERREGWAWPAYIERTFSAYRAYYAYVPKGKFTVEYTARLNNAGRFDLPATRVEAMYAPEMLGETPNPSIEVKP</sequence>
<dbReference type="RefSeq" id="WP_171162068.1">
    <property type="nucleotide sequence ID" value="NZ_CP053073.1"/>
</dbReference>
<dbReference type="Pfam" id="PF17973">
    <property type="entry name" value="bMG10"/>
    <property type="match status" value="1"/>
</dbReference>
<dbReference type="Pfam" id="PF00207">
    <property type="entry name" value="A2M"/>
    <property type="match status" value="1"/>
</dbReference>
<evidence type="ECO:0000256" key="3">
    <source>
        <dbReference type="SAM" id="SignalP"/>
    </source>
</evidence>
<evidence type="ECO:0008006" key="8">
    <source>
        <dbReference type="Google" id="ProtNLM"/>
    </source>
</evidence>
<gene>
    <name evidence="6" type="ORF">DSM104440_01904</name>
</gene>
<feature type="chain" id="PRO_5026666919" description="Alpha-2-macroglobulin" evidence="3">
    <location>
        <begin position="23"/>
        <end position="1909"/>
    </location>
</feature>
<dbReference type="PANTHER" id="PTHR40094">
    <property type="entry name" value="ALPHA-2-MACROGLOBULIN HOMOLOG"/>
    <property type="match status" value="1"/>
</dbReference>
<evidence type="ECO:0000313" key="7">
    <source>
        <dbReference type="Proteomes" id="UP000503096"/>
    </source>
</evidence>
<feature type="domain" description="Alpha-2-macroglobulin bait region" evidence="4">
    <location>
        <begin position="1023"/>
        <end position="1181"/>
    </location>
</feature>
<evidence type="ECO:0000259" key="5">
    <source>
        <dbReference type="SMART" id="SM01360"/>
    </source>
</evidence>
<dbReference type="InterPro" id="IPR011625">
    <property type="entry name" value="A2M_N_BRD"/>
</dbReference>
<evidence type="ECO:0000259" key="4">
    <source>
        <dbReference type="SMART" id="SM01359"/>
    </source>
</evidence>
<dbReference type="Pfam" id="PF01835">
    <property type="entry name" value="MG2"/>
    <property type="match status" value="1"/>
</dbReference>
<dbReference type="SMART" id="SM01360">
    <property type="entry name" value="A2M"/>
    <property type="match status" value="1"/>
</dbReference>
<organism evidence="6 7">
    <name type="scientific">Usitatibacter palustris</name>
    <dbReference type="NCBI Taxonomy" id="2732487"/>
    <lineage>
        <taxon>Bacteria</taxon>
        <taxon>Pseudomonadati</taxon>
        <taxon>Pseudomonadota</taxon>
        <taxon>Betaproteobacteria</taxon>
        <taxon>Nitrosomonadales</taxon>
        <taxon>Usitatibacteraceae</taxon>
        <taxon>Usitatibacter</taxon>
    </lineage>
</organism>
<dbReference type="InterPro" id="IPR051802">
    <property type="entry name" value="YfhM-like"/>
</dbReference>
<dbReference type="KEGG" id="upl:DSM104440_01904"/>